<feature type="region of interest" description="Disordered" evidence="1">
    <location>
        <begin position="104"/>
        <end position="124"/>
    </location>
</feature>
<sequence length="124" mass="14446">MLSDVSTHPRIVQEKTQTNTSDIVYYCNFLTYLPHLICVSVFQELLCLQCKKLVKINNRKIKRSEISVKVEKTRDSGGKVSKEKKTKQNKKDEICVESTGDTLATKKEKKKKKNKKNKKRRQED</sequence>
<feature type="compositionally biased region" description="Basic and acidic residues" evidence="1">
    <location>
        <begin position="72"/>
        <end position="83"/>
    </location>
</feature>
<proteinExistence type="predicted"/>
<evidence type="ECO:0000313" key="2">
    <source>
        <dbReference type="EMBL" id="CAG6789715.1"/>
    </source>
</evidence>
<organism evidence="2">
    <name type="scientific">Cacopsylla melanoneura</name>
    <dbReference type="NCBI Taxonomy" id="428564"/>
    <lineage>
        <taxon>Eukaryota</taxon>
        <taxon>Metazoa</taxon>
        <taxon>Ecdysozoa</taxon>
        <taxon>Arthropoda</taxon>
        <taxon>Hexapoda</taxon>
        <taxon>Insecta</taxon>
        <taxon>Pterygota</taxon>
        <taxon>Neoptera</taxon>
        <taxon>Paraneoptera</taxon>
        <taxon>Hemiptera</taxon>
        <taxon>Sternorrhyncha</taxon>
        <taxon>Psylloidea</taxon>
        <taxon>Psyllidae</taxon>
        <taxon>Psyllinae</taxon>
        <taxon>Cacopsylla</taxon>
    </lineage>
</organism>
<reference evidence="2" key="1">
    <citation type="submission" date="2021-05" db="EMBL/GenBank/DDBJ databases">
        <authorList>
            <person name="Alioto T."/>
            <person name="Alioto T."/>
            <person name="Gomez Garrido J."/>
        </authorList>
    </citation>
    <scope>NUCLEOTIDE SEQUENCE</scope>
</reference>
<protein>
    <submittedName>
        <fullName evidence="2">Uncharacterized protein</fullName>
    </submittedName>
</protein>
<evidence type="ECO:0000256" key="1">
    <source>
        <dbReference type="SAM" id="MobiDB-lite"/>
    </source>
</evidence>
<dbReference type="AlphaFoldDB" id="A0A8D9BVH8"/>
<feature type="region of interest" description="Disordered" evidence="1">
    <location>
        <begin position="72"/>
        <end position="92"/>
    </location>
</feature>
<name>A0A8D9BVH8_9HEMI</name>
<dbReference type="EMBL" id="HBUF01666443">
    <property type="protein sequence ID" value="CAG6789715.1"/>
    <property type="molecule type" value="Transcribed_RNA"/>
</dbReference>
<feature type="compositionally biased region" description="Basic residues" evidence="1">
    <location>
        <begin position="107"/>
        <end position="124"/>
    </location>
</feature>
<accession>A0A8D9BVH8</accession>